<keyword evidence="4" id="KW-1185">Reference proteome</keyword>
<dbReference type="InterPro" id="IPR052189">
    <property type="entry name" value="L-asp_N-monooxygenase_NS-form"/>
</dbReference>
<evidence type="ECO:0000313" key="3">
    <source>
        <dbReference type="EMBL" id="TXK36415.1"/>
    </source>
</evidence>
<dbReference type="AlphaFoldDB" id="A0A5C8JDF2"/>
<feature type="domain" description="FAD-dependent urate hydroxylase HpyO/Asp monooxygenase CreE-like FAD/NAD(P)-binding" evidence="2">
    <location>
        <begin position="7"/>
        <end position="169"/>
    </location>
</feature>
<dbReference type="Gene3D" id="3.50.50.60">
    <property type="entry name" value="FAD/NAD(P)-binding domain"/>
    <property type="match status" value="1"/>
</dbReference>
<evidence type="ECO:0000313" key="4">
    <source>
        <dbReference type="Proteomes" id="UP000321926"/>
    </source>
</evidence>
<sequence>MKQTTIAIIGGGATGVATFLNLVIKLRTQPLEGRVKIVLLEKSGEFGPGLAYGSHQKGHILNTAAGLMGIFPDEPLHFVEWLQQHSATIKEQFPDLDLDENTYVPRFLYGDYVKEQLQEYLQIARQHNIEVSLQKEEVTDAAISEREILLTLASGDELKVTLAVLATGTPKPNNFPHLLQSPQYIDFPWPSRRLLQNIPKDATVAMLGTSLTAIDTVVTLTDNGHTGPMTLYSRHGLLPRVQSPFDVSFERKALTLENIRKLIREEKRDLRAKDLFRLFRADAERVMGSGQDWKEFNRIDKPHLELLEHDLELALAGKSVFQNLSFSTRYLSFEVWKLLSTDEKTRFLKWFGPHWDINRHSIPVQNARKLISLLQKGQLTVKAHSSKVEWEAGEKQFSLHLEDGSVDKAPYVVNATGTAKKVEKMNIQLLDNLLKKKFIATHQAGGVIADPNTLQLHVPAQPEALLFGAGQLLVGELFDTNSVWFNVARIESMTQHILHRLRHGGTA</sequence>
<dbReference type="Proteomes" id="UP000321926">
    <property type="component" value="Unassembled WGS sequence"/>
</dbReference>
<keyword evidence="1" id="KW-0472">Membrane</keyword>
<protein>
    <recommendedName>
        <fullName evidence="2">FAD-dependent urate hydroxylase HpyO/Asp monooxygenase CreE-like FAD/NAD(P)-binding domain-containing protein</fullName>
    </recommendedName>
</protein>
<evidence type="ECO:0000256" key="1">
    <source>
        <dbReference type="SAM" id="Phobius"/>
    </source>
</evidence>
<organism evidence="3 4">
    <name type="scientific">Pontibacter qinzhouensis</name>
    <dbReference type="NCBI Taxonomy" id="2603253"/>
    <lineage>
        <taxon>Bacteria</taxon>
        <taxon>Pseudomonadati</taxon>
        <taxon>Bacteroidota</taxon>
        <taxon>Cytophagia</taxon>
        <taxon>Cytophagales</taxon>
        <taxon>Hymenobacteraceae</taxon>
        <taxon>Pontibacter</taxon>
    </lineage>
</organism>
<comment type="caution">
    <text evidence="3">The sequence shown here is derived from an EMBL/GenBank/DDBJ whole genome shotgun (WGS) entry which is preliminary data.</text>
</comment>
<dbReference type="RefSeq" id="WP_147923129.1">
    <property type="nucleotide sequence ID" value="NZ_VRTY01000080.1"/>
</dbReference>
<dbReference type="EMBL" id="VRTY01000080">
    <property type="protein sequence ID" value="TXK36415.1"/>
    <property type="molecule type" value="Genomic_DNA"/>
</dbReference>
<reference evidence="3 4" key="1">
    <citation type="submission" date="2019-08" db="EMBL/GenBank/DDBJ databases">
        <authorList>
            <person name="Shi S."/>
        </authorList>
    </citation>
    <scope>NUCLEOTIDE SEQUENCE [LARGE SCALE GENOMIC DNA]</scope>
    <source>
        <strain evidence="3 4">GY10130</strain>
    </source>
</reference>
<dbReference type="InterPro" id="IPR036188">
    <property type="entry name" value="FAD/NAD-bd_sf"/>
</dbReference>
<dbReference type="PANTHER" id="PTHR40254">
    <property type="entry name" value="BLR0577 PROTEIN"/>
    <property type="match status" value="1"/>
</dbReference>
<keyword evidence="1" id="KW-1133">Transmembrane helix</keyword>
<name>A0A5C8JDF2_9BACT</name>
<dbReference type="OrthoDB" id="6309046at2"/>
<feature type="transmembrane region" description="Helical" evidence="1">
    <location>
        <begin position="6"/>
        <end position="24"/>
    </location>
</feature>
<dbReference type="PANTHER" id="PTHR40254:SF1">
    <property type="entry name" value="BLR0577 PROTEIN"/>
    <property type="match status" value="1"/>
</dbReference>
<dbReference type="SUPFAM" id="SSF51905">
    <property type="entry name" value="FAD/NAD(P)-binding domain"/>
    <property type="match status" value="2"/>
</dbReference>
<accession>A0A5C8JDF2</accession>
<dbReference type="InterPro" id="IPR038732">
    <property type="entry name" value="HpyO/CreE_NAD-binding"/>
</dbReference>
<dbReference type="Pfam" id="PF13454">
    <property type="entry name" value="NAD_binding_9"/>
    <property type="match status" value="1"/>
</dbReference>
<proteinExistence type="predicted"/>
<gene>
    <name evidence="3" type="ORF">FVR03_17840</name>
</gene>
<keyword evidence="1" id="KW-0812">Transmembrane</keyword>
<evidence type="ECO:0000259" key="2">
    <source>
        <dbReference type="Pfam" id="PF13454"/>
    </source>
</evidence>